<dbReference type="EMBL" id="JWZT01004530">
    <property type="protein sequence ID" value="KII63904.1"/>
    <property type="molecule type" value="Genomic_DNA"/>
</dbReference>
<dbReference type="Proteomes" id="UP000031668">
    <property type="component" value="Unassembled WGS sequence"/>
</dbReference>
<keyword evidence="3" id="KW-1185">Reference proteome</keyword>
<evidence type="ECO:0000256" key="1">
    <source>
        <dbReference type="SAM" id="MobiDB-lite"/>
    </source>
</evidence>
<accession>A0A0C2MHR1</accession>
<comment type="caution">
    <text evidence="2">The sequence shown here is derived from an EMBL/GenBank/DDBJ whole genome shotgun (WGS) entry which is preliminary data.</text>
</comment>
<evidence type="ECO:0000313" key="2">
    <source>
        <dbReference type="EMBL" id="KII63904.1"/>
    </source>
</evidence>
<protein>
    <submittedName>
        <fullName evidence="2">Uncharacterized protein</fullName>
    </submittedName>
</protein>
<proteinExistence type="predicted"/>
<gene>
    <name evidence="2" type="ORF">RF11_04573</name>
</gene>
<dbReference type="AlphaFoldDB" id="A0A0C2MHR1"/>
<name>A0A0C2MHR1_THEKT</name>
<feature type="region of interest" description="Disordered" evidence="1">
    <location>
        <begin position="1"/>
        <end position="25"/>
    </location>
</feature>
<evidence type="ECO:0000313" key="3">
    <source>
        <dbReference type="Proteomes" id="UP000031668"/>
    </source>
</evidence>
<reference evidence="2 3" key="1">
    <citation type="journal article" date="2014" name="Genome Biol. Evol.">
        <title>The genome of the myxosporean Thelohanellus kitauei shows adaptations to nutrient acquisition within its fish host.</title>
        <authorList>
            <person name="Yang Y."/>
            <person name="Xiong J."/>
            <person name="Zhou Z."/>
            <person name="Huo F."/>
            <person name="Miao W."/>
            <person name="Ran C."/>
            <person name="Liu Y."/>
            <person name="Zhang J."/>
            <person name="Feng J."/>
            <person name="Wang M."/>
            <person name="Wang M."/>
            <person name="Wang L."/>
            <person name="Yao B."/>
        </authorList>
    </citation>
    <scope>NUCLEOTIDE SEQUENCE [LARGE SCALE GENOMIC DNA]</scope>
    <source>
        <strain evidence="2">Wuqing</strain>
    </source>
</reference>
<organism evidence="2 3">
    <name type="scientific">Thelohanellus kitauei</name>
    <name type="common">Myxosporean</name>
    <dbReference type="NCBI Taxonomy" id="669202"/>
    <lineage>
        <taxon>Eukaryota</taxon>
        <taxon>Metazoa</taxon>
        <taxon>Cnidaria</taxon>
        <taxon>Myxozoa</taxon>
        <taxon>Myxosporea</taxon>
        <taxon>Bivalvulida</taxon>
        <taxon>Platysporina</taxon>
        <taxon>Myxobolidae</taxon>
        <taxon>Thelohanellus</taxon>
    </lineage>
</organism>
<feature type="compositionally biased region" description="Basic and acidic residues" evidence="1">
    <location>
        <begin position="1"/>
        <end position="16"/>
    </location>
</feature>
<sequence length="124" mass="14415">MQKEQEIVSFPAEHKNSPNTNDNSVGRIRRNMKTIALSTAARPFQIIFATLKDSTSDLSPTILDAPTLNAIIQHIRKRTYISYIFHINAMEFVVPNKYKITVKNEEYFLFSDTFTECRPYIKRI</sequence>